<dbReference type="GO" id="GO:0140662">
    <property type="term" value="F:ATP-dependent protein folding chaperone"/>
    <property type="evidence" value="ECO:0007669"/>
    <property type="project" value="InterPro"/>
</dbReference>
<dbReference type="Proteomes" id="UP001149165">
    <property type="component" value="Unassembled WGS sequence"/>
</dbReference>
<sequence length="401" mass="43960">MTDSDVEELSVSPSAPSGQAKFFLGFDFGTTHSGIAYAFENCPEDLEVIQEWPEGGNNSSQKVPTLISFRGDTALWGYMVNEMKPCIRGFKLLLDKSKNLSYGPAIESEAIIQSLDKKPVDIAGIYLKKLMSHARTILCRRGIESVLDTMDVQYIVTVPAVWSDKAKDLTMQAARLAGIPQANLVLLSEPEAAAVDAIRTIQPNSITQDDCFIVCDAGGGTVDLITYKVTQKDPLRLEEVTEGTGAICGSTILDNAFQKLLIETISKTHYDQLSDEAKRIPMRIWEKDIKPNYAGQDLEDADADDFLDAGYIIPVPGVPDCPEKHIRNGMLYFESEQVEKIFRPVVEQIKSLISDQVLGAKLAGIPPKAVILVGGLGSSEYVFKALKTCFTGMEVMQPRNA</sequence>
<dbReference type="Pfam" id="PF00012">
    <property type="entry name" value="HSP70"/>
    <property type="match status" value="1"/>
</dbReference>
<keyword evidence="3" id="KW-0346">Stress response</keyword>
<dbReference type="Gene3D" id="3.90.640.10">
    <property type="entry name" value="Actin, Chain A, domain 4"/>
    <property type="match status" value="1"/>
</dbReference>
<dbReference type="InterPro" id="IPR013126">
    <property type="entry name" value="Hsp_70_fam"/>
</dbReference>
<reference evidence="3" key="2">
    <citation type="journal article" date="2023" name="IMA Fungus">
        <title>Comparative genomic study of the Penicillium genus elucidates a diverse pangenome and 15 lateral gene transfer events.</title>
        <authorList>
            <person name="Petersen C."/>
            <person name="Sorensen T."/>
            <person name="Nielsen M.R."/>
            <person name="Sondergaard T.E."/>
            <person name="Sorensen J.L."/>
            <person name="Fitzpatrick D.A."/>
            <person name="Frisvad J.C."/>
            <person name="Nielsen K.L."/>
        </authorList>
    </citation>
    <scope>NUCLEOTIDE SEQUENCE</scope>
    <source>
        <strain evidence="3">IBT 30069</strain>
    </source>
</reference>
<dbReference type="PANTHER" id="PTHR14187">
    <property type="entry name" value="ALPHA KINASE/ELONGATION FACTOR 2 KINASE"/>
    <property type="match status" value="1"/>
</dbReference>
<dbReference type="Gene3D" id="3.30.420.40">
    <property type="match status" value="2"/>
</dbReference>
<protein>
    <submittedName>
        <fullName evidence="3">Heat shock protein 70 family</fullName>
    </submittedName>
</protein>
<name>A0A9W9KT03_9EURO</name>
<evidence type="ECO:0000313" key="4">
    <source>
        <dbReference type="Proteomes" id="UP001149165"/>
    </source>
</evidence>
<keyword evidence="2" id="KW-0067">ATP-binding</keyword>
<gene>
    <name evidence="3" type="ORF">N7456_001232</name>
</gene>
<evidence type="ECO:0000313" key="3">
    <source>
        <dbReference type="EMBL" id="KAJ5116884.1"/>
    </source>
</evidence>
<comment type="caution">
    <text evidence="3">The sequence shown here is derived from an EMBL/GenBank/DDBJ whole genome shotgun (WGS) entry which is preliminary data.</text>
</comment>
<dbReference type="OrthoDB" id="2963168at2759"/>
<dbReference type="SUPFAM" id="SSF53067">
    <property type="entry name" value="Actin-like ATPase domain"/>
    <property type="match status" value="2"/>
</dbReference>
<evidence type="ECO:0000256" key="1">
    <source>
        <dbReference type="ARBA" id="ARBA00022741"/>
    </source>
</evidence>
<dbReference type="PANTHER" id="PTHR14187:SF5">
    <property type="entry name" value="HEAT SHOCK 70 KDA PROTEIN 12A"/>
    <property type="match status" value="1"/>
</dbReference>
<dbReference type="EMBL" id="JAPQKH010000001">
    <property type="protein sequence ID" value="KAJ5116884.1"/>
    <property type="molecule type" value="Genomic_DNA"/>
</dbReference>
<dbReference type="CDD" id="cd10170">
    <property type="entry name" value="ASKHA_NBD_HSP70"/>
    <property type="match status" value="1"/>
</dbReference>
<keyword evidence="4" id="KW-1185">Reference proteome</keyword>
<reference evidence="3" key="1">
    <citation type="submission" date="2022-11" db="EMBL/GenBank/DDBJ databases">
        <authorList>
            <person name="Petersen C."/>
        </authorList>
    </citation>
    <scope>NUCLEOTIDE SEQUENCE</scope>
    <source>
        <strain evidence="3">IBT 30069</strain>
    </source>
</reference>
<proteinExistence type="predicted"/>
<keyword evidence="1" id="KW-0547">Nucleotide-binding</keyword>
<accession>A0A9W9KT03</accession>
<dbReference type="GO" id="GO:0005524">
    <property type="term" value="F:ATP binding"/>
    <property type="evidence" value="ECO:0007669"/>
    <property type="project" value="UniProtKB-KW"/>
</dbReference>
<organism evidence="3 4">
    <name type="scientific">Penicillium angulare</name>
    <dbReference type="NCBI Taxonomy" id="116970"/>
    <lineage>
        <taxon>Eukaryota</taxon>
        <taxon>Fungi</taxon>
        <taxon>Dikarya</taxon>
        <taxon>Ascomycota</taxon>
        <taxon>Pezizomycotina</taxon>
        <taxon>Eurotiomycetes</taxon>
        <taxon>Eurotiomycetidae</taxon>
        <taxon>Eurotiales</taxon>
        <taxon>Aspergillaceae</taxon>
        <taxon>Penicillium</taxon>
    </lineage>
</organism>
<dbReference type="AlphaFoldDB" id="A0A9W9KT03"/>
<dbReference type="InterPro" id="IPR043129">
    <property type="entry name" value="ATPase_NBD"/>
</dbReference>
<evidence type="ECO:0000256" key="2">
    <source>
        <dbReference type="ARBA" id="ARBA00022840"/>
    </source>
</evidence>